<dbReference type="Proteomes" id="UP001055879">
    <property type="component" value="Linkage Group LG10"/>
</dbReference>
<proteinExistence type="predicted"/>
<name>A0ACB8ZIH6_ARCLA</name>
<organism evidence="1 2">
    <name type="scientific">Arctium lappa</name>
    <name type="common">Greater burdock</name>
    <name type="synonym">Lappa major</name>
    <dbReference type="NCBI Taxonomy" id="4217"/>
    <lineage>
        <taxon>Eukaryota</taxon>
        <taxon>Viridiplantae</taxon>
        <taxon>Streptophyta</taxon>
        <taxon>Embryophyta</taxon>
        <taxon>Tracheophyta</taxon>
        <taxon>Spermatophyta</taxon>
        <taxon>Magnoliopsida</taxon>
        <taxon>eudicotyledons</taxon>
        <taxon>Gunneridae</taxon>
        <taxon>Pentapetalae</taxon>
        <taxon>asterids</taxon>
        <taxon>campanulids</taxon>
        <taxon>Asterales</taxon>
        <taxon>Asteraceae</taxon>
        <taxon>Carduoideae</taxon>
        <taxon>Cardueae</taxon>
        <taxon>Arctiinae</taxon>
        <taxon>Arctium</taxon>
    </lineage>
</organism>
<reference evidence="2" key="1">
    <citation type="journal article" date="2022" name="Mol. Ecol. Resour.">
        <title>The genomes of chicory, endive, great burdock and yacon provide insights into Asteraceae palaeo-polyploidization history and plant inulin production.</title>
        <authorList>
            <person name="Fan W."/>
            <person name="Wang S."/>
            <person name="Wang H."/>
            <person name="Wang A."/>
            <person name="Jiang F."/>
            <person name="Liu H."/>
            <person name="Zhao H."/>
            <person name="Xu D."/>
            <person name="Zhang Y."/>
        </authorList>
    </citation>
    <scope>NUCLEOTIDE SEQUENCE [LARGE SCALE GENOMIC DNA]</scope>
    <source>
        <strain evidence="2">cv. Niubang</strain>
    </source>
</reference>
<sequence length="324" mass="35329">MDRSNMARTPFESWLEFSYHPKFTLFAVVSVDASLPSTSATLIADCVVLSLSTTPWLSIGSSPFFSHINSSPPSLVHTTCADDVSMVVPTGAEAITLTARVRALELKCTLYLPSDKDSRPEDDSLRPNASVVAPSATIHADPGMVGNVKQILPTLGNLTDEVGILKSKEILFTLQQPQVHPPSFTDSDRENLVLAVEFAILQTQTIANIKDQLKSLSGRIPRVDDDKEGEKDITVGSKPTEIYKNPEATPCSFVKDTLIMPSSLVSDEDEEDDVLDDDSVVIKGRDDDDDDNDDDEDEFVVSKIQESGVEISSTLAIRQPFEGE</sequence>
<comment type="caution">
    <text evidence="1">The sequence shown here is derived from an EMBL/GenBank/DDBJ whole genome shotgun (WGS) entry which is preliminary data.</text>
</comment>
<evidence type="ECO:0000313" key="1">
    <source>
        <dbReference type="EMBL" id="KAI3697536.1"/>
    </source>
</evidence>
<keyword evidence="2" id="KW-1185">Reference proteome</keyword>
<dbReference type="EMBL" id="CM042056">
    <property type="protein sequence ID" value="KAI3697536.1"/>
    <property type="molecule type" value="Genomic_DNA"/>
</dbReference>
<gene>
    <name evidence="1" type="ORF">L6452_30629</name>
</gene>
<evidence type="ECO:0000313" key="2">
    <source>
        <dbReference type="Proteomes" id="UP001055879"/>
    </source>
</evidence>
<protein>
    <submittedName>
        <fullName evidence="1">Uncharacterized protein</fullName>
    </submittedName>
</protein>
<accession>A0ACB8ZIH6</accession>
<reference evidence="1 2" key="2">
    <citation type="journal article" date="2022" name="Mol. Ecol. Resour.">
        <title>The genomes of chicory, endive, great burdock and yacon provide insights into Asteraceae paleo-polyploidization history and plant inulin production.</title>
        <authorList>
            <person name="Fan W."/>
            <person name="Wang S."/>
            <person name="Wang H."/>
            <person name="Wang A."/>
            <person name="Jiang F."/>
            <person name="Liu H."/>
            <person name="Zhao H."/>
            <person name="Xu D."/>
            <person name="Zhang Y."/>
        </authorList>
    </citation>
    <scope>NUCLEOTIDE SEQUENCE [LARGE SCALE GENOMIC DNA]</scope>
    <source>
        <strain evidence="2">cv. Niubang</strain>
    </source>
</reference>